<dbReference type="GO" id="GO:0030036">
    <property type="term" value="P:actin cytoskeleton organization"/>
    <property type="evidence" value="ECO:0007669"/>
    <property type="project" value="InterPro"/>
</dbReference>
<organism evidence="4 5">
    <name type="scientific">Folsomia candida</name>
    <name type="common">Springtail</name>
    <dbReference type="NCBI Taxonomy" id="158441"/>
    <lineage>
        <taxon>Eukaryota</taxon>
        <taxon>Metazoa</taxon>
        <taxon>Ecdysozoa</taxon>
        <taxon>Arthropoda</taxon>
        <taxon>Hexapoda</taxon>
        <taxon>Collembola</taxon>
        <taxon>Entomobryomorpha</taxon>
        <taxon>Isotomoidea</taxon>
        <taxon>Isotomidae</taxon>
        <taxon>Proisotominae</taxon>
        <taxon>Folsomia</taxon>
    </lineage>
</organism>
<feature type="repeat" description="Filamin" evidence="3">
    <location>
        <begin position="1"/>
        <end position="92"/>
    </location>
</feature>
<dbReference type="PANTHER" id="PTHR38537:SF8">
    <property type="entry name" value="FILAMIN-A"/>
    <property type="match status" value="1"/>
</dbReference>
<evidence type="ECO:0000313" key="5">
    <source>
        <dbReference type="Proteomes" id="UP000198287"/>
    </source>
</evidence>
<feature type="repeat" description="Filamin" evidence="3">
    <location>
        <begin position="94"/>
        <end position="187"/>
    </location>
</feature>
<dbReference type="InterPro" id="IPR013783">
    <property type="entry name" value="Ig-like_fold"/>
</dbReference>
<dbReference type="InterPro" id="IPR044801">
    <property type="entry name" value="Filamin"/>
</dbReference>
<keyword evidence="5" id="KW-1185">Reference proteome</keyword>
<dbReference type="Pfam" id="PF00630">
    <property type="entry name" value="Filamin"/>
    <property type="match status" value="1"/>
</dbReference>
<gene>
    <name evidence="4" type="ORF">Fcan01_24145</name>
</gene>
<dbReference type="InterPro" id="IPR017868">
    <property type="entry name" value="Filamin/ABP280_repeat-like"/>
</dbReference>
<comment type="similarity">
    <text evidence="1">Belongs to the filamin family.</text>
</comment>
<proteinExistence type="inferred from homology"/>
<dbReference type="Proteomes" id="UP000198287">
    <property type="component" value="Unassembled WGS sequence"/>
</dbReference>
<evidence type="ECO:0000256" key="1">
    <source>
        <dbReference type="ARBA" id="ARBA00009238"/>
    </source>
</evidence>
<sequence length="208" mass="22488">MDEAYHIRCYGTAINNGFAEGPNKFLILTEPGNDVTQLQIGFEGPSSPDVKLVTLSNNNVNVTFVPIVGGDYRIHILYKGHHIYASPFKCKIVGDVASNVKKMVCGGATTKGKVGQDNSITLDGRKVGISGGLSARLVGPAMSTLTFLYNEDATITLGYNVTRPGLYKLFLKFQHFSVPGGYLKLLNKWEINGGTHLFPGSPFSILCT</sequence>
<dbReference type="GO" id="GO:0051015">
    <property type="term" value="F:actin filament binding"/>
    <property type="evidence" value="ECO:0007669"/>
    <property type="project" value="InterPro"/>
</dbReference>
<dbReference type="STRING" id="158441.A0A226D8H2"/>
<keyword evidence="2" id="KW-0677">Repeat</keyword>
<evidence type="ECO:0000256" key="3">
    <source>
        <dbReference type="PROSITE-ProRule" id="PRU00087"/>
    </source>
</evidence>
<dbReference type="AlphaFoldDB" id="A0A226D8H2"/>
<evidence type="ECO:0000256" key="2">
    <source>
        <dbReference type="ARBA" id="ARBA00022737"/>
    </source>
</evidence>
<dbReference type="PANTHER" id="PTHR38537">
    <property type="entry name" value="JITTERBUG, ISOFORM N"/>
    <property type="match status" value="1"/>
</dbReference>
<dbReference type="InterPro" id="IPR001298">
    <property type="entry name" value="Filamin/ABP280_rpt"/>
</dbReference>
<dbReference type="SUPFAM" id="SSF81296">
    <property type="entry name" value="E set domains"/>
    <property type="match status" value="2"/>
</dbReference>
<dbReference type="PROSITE" id="PS50194">
    <property type="entry name" value="FILAMIN_REPEAT"/>
    <property type="match status" value="2"/>
</dbReference>
<dbReference type="EMBL" id="LNIX01000030">
    <property type="protein sequence ID" value="OXA41178.1"/>
    <property type="molecule type" value="Genomic_DNA"/>
</dbReference>
<evidence type="ECO:0000313" key="4">
    <source>
        <dbReference type="EMBL" id="OXA41178.1"/>
    </source>
</evidence>
<reference evidence="4 5" key="1">
    <citation type="submission" date="2015-12" db="EMBL/GenBank/DDBJ databases">
        <title>The genome of Folsomia candida.</title>
        <authorList>
            <person name="Faddeeva A."/>
            <person name="Derks M.F."/>
            <person name="Anvar Y."/>
            <person name="Smit S."/>
            <person name="Van Straalen N."/>
            <person name="Roelofs D."/>
        </authorList>
    </citation>
    <scope>NUCLEOTIDE SEQUENCE [LARGE SCALE GENOMIC DNA]</scope>
    <source>
        <strain evidence="4 5">VU population</strain>
        <tissue evidence="4">Whole body</tissue>
    </source>
</reference>
<protein>
    <submittedName>
        <fullName evidence="4">Filamin-B</fullName>
    </submittedName>
</protein>
<dbReference type="OrthoDB" id="6480301at2759"/>
<name>A0A226D8H2_FOLCA</name>
<dbReference type="InterPro" id="IPR014756">
    <property type="entry name" value="Ig_E-set"/>
</dbReference>
<comment type="caution">
    <text evidence="4">The sequence shown here is derived from an EMBL/GenBank/DDBJ whole genome shotgun (WGS) entry which is preliminary data.</text>
</comment>
<accession>A0A226D8H2</accession>
<dbReference type="SMART" id="SM00557">
    <property type="entry name" value="IG_FLMN"/>
    <property type="match status" value="1"/>
</dbReference>
<dbReference type="Gene3D" id="2.60.40.10">
    <property type="entry name" value="Immunoglobulins"/>
    <property type="match status" value="2"/>
</dbReference>